<name>A0A9D7SAR3_9BACT</name>
<reference evidence="1 2" key="1">
    <citation type="submission" date="2020-10" db="EMBL/GenBank/DDBJ databases">
        <title>Connecting structure to function with the recovery of over 1000 high-quality activated sludge metagenome-assembled genomes encoding full-length rRNA genes using long-read sequencing.</title>
        <authorList>
            <person name="Singleton C.M."/>
            <person name="Petriglieri F."/>
            <person name="Kristensen J.M."/>
            <person name="Kirkegaard R.H."/>
            <person name="Michaelsen T.Y."/>
            <person name="Andersen M.H."/>
            <person name="Karst S.M."/>
            <person name="Dueholm M.S."/>
            <person name="Nielsen P.H."/>
            <person name="Albertsen M."/>
        </authorList>
    </citation>
    <scope>NUCLEOTIDE SEQUENCE [LARGE SCALE GENOMIC DNA]</scope>
    <source>
        <strain evidence="1">Ribe_18-Q3-R11-54_BAT3C.373</strain>
    </source>
</reference>
<gene>
    <name evidence="1" type="ORF">IPO85_15700</name>
</gene>
<organism evidence="1 2">
    <name type="scientific">Candidatus Defluviibacterium haderslevense</name>
    <dbReference type="NCBI Taxonomy" id="2981993"/>
    <lineage>
        <taxon>Bacteria</taxon>
        <taxon>Pseudomonadati</taxon>
        <taxon>Bacteroidota</taxon>
        <taxon>Saprospiria</taxon>
        <taxon>Saprospirales</taxon>
        <taxon>Saprospiraceae</taxon>
        <taxon>Candidatus Defluviibacterium</taxon>
    </lineage>
</organism>
<dbReference type="AlphaFoldDB" id="A0A9D7SAR3"/>
<sequence>MITIKEKIINGIQSINNEELLQEIYTLFQDIQETKKIIILNSEQKLEIEEARNDYKNNRFYSTEETFKDLLDD</sequence>
<dbReference type="EMBL" id="JADKFW010000013">
    <property type="protein sequence ID" value="MBK9718923.1"/>
    <property type="molecule type" value="Genomic_DNA"/>
</dbReference>
<evidence type="ECO:0000313" key="1">
    <source>
        <dbReference type="EMBL" id="MBK9718923.1"/>
    </source>
</evidence>
<evidence type="ECO:0000313" key="2">
    <source>
        <dbReference type="Proteomes" id="UP000808349"/>
    </source>
</evidence>
<comment type="caution">
    <text evidence="1">The sequence shown here is derived from an EMBL/GenBank/DDBJ whole genome shotgun (WGS) entry which is preliminary data.</text>
</comment>
<protein>
    <submittedName>
        <fullName evidence="1">Uncharacterized protein</fullName>
    </submittedName>
</protein>
<proteinExistence type="predicted"/>
<dbReference type="Proteomes" id="UP000808349">
    <property type="component" value="Unassembled WGS sequence"/>
</dbReference>
<accession>A0A9D7SAR3</accession>